<comment type="caution">
    <text evidence="1">The sequence shown here is derived from an EMBL/GenBank/DDBJ whole genome shotgun (WGS) entry which is preliminary data.</text>
</comment>
<protein>
    <submittedName>
        <fullName evidence="1">Uncharacterized protein</fullName>
    </submittedName>
</protein>
<reference evidence="1 2" key="1">
    <citation type="submission" date="2024-06" db="EMBL/GenBank/DDBJ databases">
        <title>The Natural Products Discovery Center: Release of the First 8490 Sequenced Strains for Exploring Actinobacteria Biosynthetic Diversity.</title>
        <authorList>
            <person name="Kalkreuter E."/>
            <person name="Kautsar S.A."/>
            <person name="Yang D."/>
            <person name="Bader C.D."/>
            <person name="Teijaro C.N."/>
            <person name="Fluegel L."/>
            <person name="Davis C.M."/>
            <person name="Simpson J.R."/>
            <person name="Lauterbach L."/>
            <person name="Steele A.D."/>
            <person name="Gui C."/>
            <person name="Meng S."/>
            <person name="Li G."/>
            <person name="Viehrig K."/>
            <person name="Ye F."/>
            <person name="Su P."/>
            <person name="Kiefer A.F."/>
            <person name="Nichols A."/>
            <person name="Cepeda A.J."/>
            <person name="Yan W."/>
            <person name="Fan B."/>
            <person name="Jiang Y."/>
            <person name="Adhikari A."/>
            <person name="Zheng C.-J."/>
            <person name="Schuster L."/>
            <person name="Cowan T.M."/>
            <person name="Smanski M.J."/>
            <person name="Chevrette M.G."/>
            <person name="De Carvalho L.P.S."/>
            <person name="Shen B."/>
        </authorList>
    </citation>
    <scope>NUCLEOTIDE SEQUENCE [LARGE SCALE GENOMIC DNA]</scope>
    <source>
        <strain evidence="1 2">NPDC050100</strain>
    </source>
</reference>
<dbReference type="Proteomes" id="UP001551675">
    <property type="component" value="Unassembled WGS sequence"/>
</dbReference>
<dbReference type="EMBL" id="JBFALK010000031">
    <property type="protein sequence ID" value="MEV0974481.1"/>
    <property type="molecule type" value="Genomic_DNA"/>
</dbReference>
<organism evidence="1 2">
    <name type="scientific">Microtetraspora glauca</name>
    <dbReference type="NCBI Taxonomy" id="1996"/>
    <lineage>
        <taxon>Bacteria</taxon>
        <taxon>Bacillati</taxon>
        <taxon>Actinomycetota</taxon>
        <taxon>Actinomycetes</taxon>
        <taxon>Streptosporangiales</taxon>
        <taxon>Streptosporangiaceae</taxon>
        <taxon>Microtetraspora</taxon>
    </lineage>
</organism>
<gene>
    <name evidence="1" type="ORF">AB0I59_38295</name>
</gene>
<dbReference type="RefSeq" id="WP_358141142.1">
    <property type="nucleotide sequence ID" value="NZ_JBFALK010000031.1"/>
</dbReference>
<keyword evidence="2" id="KW-1185">Reference proteome</keyword>
<evidence type="ECO:0000313" key="2">
    <source>
        <dbReference type="Proteomes" id="UP001551675"/>
    </source>
</evidence>
<name>A0ABV3GS76_MICGL</name>
<proteinExistence type="predicted"/>
<sequence>MRTTERPDFRGNHAILDDVTAVMDRQELMRLLIREGAADRACWAALRSMASYTIWENPVHLRPLLTTFRRRARLLQRLGTPTLDSDETIARLEACRLEVVCLGLVQAAGPPCHFQLFLSPALDQLIACLGVKRPTPS</sequence>
<evidence type="ECO:0000313" key="1">
    <source>
        <dbReference type="EMBL" id="MEV0974481.1"/>
    </source>
</evidence>
<accession>A0ABV3GS76</accession>